<dbReference type="PROSITE" id="PS00727">
    <property type="entry name" value="AP_NUCLEASE_F1_2"/>
    <property type="match status" value="1"/>
</dbReference>
<dbReference type="Proteomes" id="UP000557717">
    <property type="component" value="Unassembled WGS sequence"/>
</dbReference>
<keyword evidence="5 7" id="KW-0460">Magnesium</keyword>
<feature type="site" description="Important for catalytic activity" evidence="8">
    <location>
        <position position="219"/>
    </location>
</feature>
<dbReference type="InterPro" id="IPR004808">
    <property type="entry name" value="AP_endonuc_1"/>
</dbReference>
<dbReference type="GO" id="GO:0003677">
    <property type="term" value="F:DNA binding"/>
    <property type="evidence" value="ECO:0007669"/>
    <property type="project" value="InterPro"/>
</dbReference>
<name>A0A840V370_9BACT</name>
<dbReference type="GO" id="GO:0008081">
    <property type="term" value="F:phosphoric diester hydrolase activity"/>
    <property type="evidence" value="ECO:0007669"/>
    <property type="project" value="TreeGrafter"/>
</dbReference>
<protein>
    <submittedName>
        <fullName evidence="10">Exodeoxyribonuclease-3</fullName>
        <ecNumber evidence="10">3.1.11.2</ecNumber>
    </submittedName>
</protein>
<dbReference type="GO" id="GO:0003906">
    <property type="term" value="F:DNA-(apurinic or apyrimidinic site) endonuclease activity"/>
    <property type="evidence" value="ECO:0007669"/>
    <property type="project" value="TreeGrafter"/>
</dbReference>
<feature type="binding site" evidence="7">
    <location>
        <position position="7"/>
    </location>
    <ligand>
        <name>Mg(2+)</name>
        <dbReference type="ChEBI" id="CHEBI:18420"/>
        <label>1</label>
    </ligand>
</feature>
<keyword evidence="11" id="KW-1185">Reference proteome</keyword>
<comment type="similarity">
    <text evidence="2">Belongs to the DNA repair enzymes AP/ExoA family.</text>
</comment>
<feature type="active site" description="Proton acceptor" evidence="6">
    <location>
        <position position="245"/>
    </location>
</feature>
<feature type="binding site" evidence="7">
    <location>
        <position position="245"/>
    </location>
    <ligand>
        <name>Mg(2+)</name>
        <dbReference type="ChEBI" id="CHEBI:18420"/>
        <label>1</label>
    </ligand>
</feature>
<dbReference type="InterPro" id="IPR005135">
    <property type="entry name" value="Endo/exonuclease/phosphatase"/>
</dbReference>
<evidence type="ECO:0000256" key="8">
    <source>
        <dbReference type="PIRSR" id="PIRSR604808-3"/>
    </source>
</evidence>
<comment type="cofactor">
    <cofactor evidence="1">
        <name>Mn(2+)</name>
        <dbReference type="ChEBI" id="CHEBI:29035"/>
    </cofactor>
</comment>
<dbReference type="CDD" id="cd09087">
    <property type="entry name" value="Ape1-like_AP-endo"/>
    <property type="match status" value="1"/>
</dbReference>
<evidence type="ECO:0000313" key="11">
    <source>
        <dbReference type="Proteomes" id="UP000557717"/>
    </source>
</evidence>
<feature type="domain" description="Endonuclease/exonuclease/phosphatase" evidence="9">
    <location>
        <begin position="4"/>
        <end position="245"/>
    </location>
</feature>
<dbReference type="InterPro" id="IPR020848">
    <property type="entry name" value="AP_endonuclease_F1_CS"/>
</dbReference>
<sequence length="253" mass="28510">MKLLSWNVNGIRACLNKGLPDLLTSEQPDILCLQETKARAEQVELPLEFAGYHAHWNSAVKPGYSGVAVFSRLAPLSVRHGIGMEEHDQEGRVLTLEFPDFHLVNVYTPNAQNELKRLPYRMLWDVAFRDHLLALEATGKPVVFCGDLNVAHQEIDLARPKANRFSAGFSDQERDGFSQLLKAGYIDTFRHFFPDQTEAYTWWSFRGGARARNVGWRIDYFGVSPTLLPRLKSAGILADITGSDHCPVSLEIE</sequence>
<evidence type="ECO:0000256" key="3">
    <source>
        <dbReference type="ARBA" id="ARBA00022723"/>
    </source>
</evidence>
<feature type="binding site" evidence="7">
    <location>
        <position position="147"/>
    </location>
    <ligand>
        <name>Mg(2+)</name>
        <dbReference type="ChEBI" id="CHEBI:18420"/>
        <label>1</label>
    </ligand>
</feature>
<dbReference type="RefSeq" id="WP_184019487.1">
    <property type="nucleotide sequence ID" value="NZ_JACHFD010000012.1"/>
</dbReference>
<feature type="site" description="Interaction with DNA substrate" evidence="8">
    <location>
        <position position="245"/>
    </location>
</feature>
<keyword evidence="3 7" id="KW-0479">Metal-binding</keyword>
<gene>
    <name evidence="10" type="ORF">HNR46_002690</name>
</gene>
<feature type="binding site" evidence="7">
    <location>
        <position position="244"/>
    </location>
    <ligand>
        <name>Mg(2+)</name>
        <dbReference type="ChEBI" id="CHEBI:18420"/>
        <label>1</label>
    </ligand>
</feature>
<dbReference type="InterPro" id="IPR036691">
    <property type="entry name" value="Endo/exonu/phosph_ase_sf"/>
</dbReference>
<dbReference type="PROSITE" id="PS00726">
    <property type="entry name" value="AP_NUCLEASE_F1_1"/>
    <property type="match status" value="1"/>
</dbReference>
<evidence type="ECO:0000259" key="9">
    <source>
        <dbReference type="Pfam" id="PF03372"/>
    </source>
</evidence>
<reference evidence="10 11" key="1">
    <citation type="submission" date="2020-08" db="EMBL/GenBank/DDBJ databases">
        <title>Genomic Encyclopedia of Type Strains, Phase IV (KMG-IV): sequencing the most valuable type-strain genomes for metagenomic binning, comparative biology and taxonomic classification.</title>
        <authorList>
            <person name="Goeker M."/>
        </authorList>
    </citation>
    <scope>NUCLEOTIDE SEQUENCE [LARGE SCALE GENOMIC DNA]</scope>
    <source>
        <strain evidence="10 11">YC6886</strain>
    </source>
</reference>
<feature type="binding site" evidence="7">
    <location>
        <position position="149"/>
    </location>
    <ligand>
        <name>Mg(2+)</name>
        <dbReference type="ChEBI" id="CHEBI:18420"/>
        <label>1</label>
    </ligand>
</feature>
<dbReference type="NCBIfam" id="TIGR00633">
    <property type="entry name" value="xth"/>
    <property type="match status" value="1"/>
</dbReference>
<dbReference type="Pfam" id="PF03372">
    <property type="entry name" value="Exo_endo_phos"/>
    <property type="match status" value="1"/>
</dbReference>
<evidence type="ECO:0000313" key="10">
    <source>
        <dbReference type="EMBL" id="MBB5352445.1"/>
    </source>
</evidence>
<dbReference type="NCBIfam" id="TIGR00195">
    <property type="entry name" value="exoDNase_III"/>
    <property type="match status" value="1"/>
</dbReference>
<dbReference type="PANTHER" id="PTHR22748:SF6">
    <property type="entry name" value="DNA-(APURINIC OR APYRIMIDINIC SITE) ENDONUCLEASE"/>
    <property type="match status" value="1"/>
</dbReference>
<keyword evidence="4 10" id="KW-0378">Hydrolase</keyword>
<keyword evidence="7" id="KW-0464">Manganese</keyword>
<comment type="caution">
    <text evidence="10">The sequence shown here is derived from an EMBL/GenBank/DDBJ whole genome shotgun (WGS) entry which is preliminary data.</text>
</comment>
<accession>A0A840V370</accession>
<dbReference type="GO" id="GO:0008311">
    <property type="term" value="F:double-stranded DNA 3'-5' DNA exonuclease activity"/>
    <property type="evidence" value="ECO:0007669"/>
    <property type="project" value="UniProtKB-EC"/>
</dbReference>
<evidence type="ECO:0000256" key="5">
    <source>
        <dbReference type="ARBA" id="ARBA00022842"/>
    </source>
</evidence>
<evidence type="ECO:0000256" key="2">
    <source>
        <dbReference type="ARBA" id="ARBA00007092"/>
    </source>
</evidence>
<dbReference type="AlphaFoldDB" id="A0A840V370"/>
<proteinExistence type="inferred from homology"/>
<feature type="active site" description="Proton donor/acceptor" evidence="6">
    <location>
        <position position="147"/>
    </location>
</feature>
<dbReference type="PANTHER" id="PTHR22748">
    <property type="entry name" value="AP ENDONUCLEASE"/>
    <property type="match status" value="1"/>
</dbReference>
<evidence type="ECO:0000256" key="6">
    <source>
        <dbReference type="PIRSR" id="PIRSR604808-1"/>
    </source>
</evidence>
<evidence type="ECO:0000256" key="7">
    <source>
        <dbReference type="PIRSR" id="PIRSR604808-2"/>
    </source>
</evidence>
<feature type="active site" evidence="6">
    <location>
        <position position="107"/>
    </location>
</feature>
<comment type="cofactor">
    <cofactor evidence="7">
        <name>Mg(2+)</name>
        <dbReference type="ChEBI" id="CHEBI:18420"/>
    </cofactor>
    <cofactor evidence="7">
        <name>Mn(2+)</name>
        <dbReference type="ChEBI" id="CHEBI:29035"/>
    </cofactor>
    <text evidence="7">Probably binds two magnesium or manganese ions per subunit.</text>
</comment>
<organism evidence="10 11">
    <name type="scientific">Haloferula luteola</name>
    <dbReference type="NCBI Taxonomy" id="595692"/>
    <lineage>
        <taxon>Bacteria</taxon>
        <taxon>Pseudomonadati</taxon>
        <taxon>Verrucomicrobiota</taxon>
        <taxon>Verrucomicrobiia</taxon>
        <taxon>Verrucomicrobiales</taxon>
        <taxon>Verrucomicrobiaceae</taxon>
        <taxon>Haloferula</taxon>
    </lineage>
</organism>
<dbReference type="PROSITE" id="PS51435">
    <property type="entry name" value="AP_NUCLEASE_F1_4"/>
    <property type="match status" value="1"/>
</dbReference>
<feature type="site" description="Transition state stabilizer" evidence="8">
    <location>
        <position position="149"/>
    </location>
</feature>
<dbReference type="EMBL" id="JACHFD010000012">
    <property type="protein sequence ID" value="MBB5352445.1"/>
    <property type="molecule type" value="Genomic_DNA"/>
</dbReference>
<evidence type="ECO:0000256" key="1">
    <source>
        <dbReference type="ARBA" id="ARBA00001936"/>
    </source>
</evidence>
<feature type="binding site" evidence="7">
    <location>
        <position position="35"/>
    </location>
    <ligand>
        <name>Mg(2+)</name>
        <dbReference type="ChEBI" id="CHEBI:18420"/>
        <label>1</label>
    </ligand>
</feature>
<dbReference type="InterPro" id="IPR020847">
    <property type="entry name" value="AP_endonuclease_F1_BS"/>
</dbReference>
<evidence type="ECO:0000256" key="4">
    <source>
        <dbReference type="ARBA" id="ARBA00022801"/>
    </source>
</evidence>
<dbReference type="SUPFAM" id="SSF56219">
    <property type="entry name" value="DNase I-like"/>
    <property type="match status" value="1"/>
</dbReference>
<dbReference type="Gene3D" id="3.60.10.10">
    <property type="entry name" value="Endonuclease/exonuclease/phosphatase"/>
    <property type="match status" value="1"/>
</dbReference>
<dbReference type="GO" id="GO:0006284">
    <property type="term" value="P:base-excision repair"/>
    <property type="evidence" value="ECO:0007669"/>
    <property type="project" value="TreeGrafter"/>
</dbReference>
<dbReference type="GO" id="GO:0046872">
    <property type="term" value="F:metal ion binding"/>
    <property type="evidence" value="ECO:0007669"/>
    <property type="project" value="UniProtKB-KW"/>
</dbReference>
<dbReference type="EC" id="3.1.11.2" evidence="10"/>